<evidence type="ECO:0000256" key="8">
    <source>
        <dbReference type="ARBA" id="ARBA00022989"/>
    </source>
</evidence>
<organism evidence="16 17">
    <name type="scientific">Echeneis naucrates</name>
    <name type="common">Live sharksucker</name>
    <dbReference type="NCBI Taxonomy" id="173247"/>
    <lineage>
        <taxon>Eukaryota</taxon>
        <taxon>Metazoa</taxon>
        <taxon>Chordata</taxon>
        <taxon>Craniata</taxon>
        <taxon>Vertebrata</taxon>
        <taxon>Euteleostomi</taxon>
        <taxon>Actinopterygii</taxon>
        <taxon>Neopterygii</taxon>
        <taxon>Teleostei</taxon>
        <taxon>Neoteleostei</taxon>
        <taxon>Acanthomorphata</taxon>
        <taxon>Carangaria</taxon>
        <taxon>Carangiformes</taxon>
        <taxon>Echeneidae</taxon>
        <taxon>Echeneis</taxon>
    </lineage>
</organism>
<feature type="compositionally biased region" description="Polar residues" evidence="14">
    <location>
        <begin position="213"/>
        <end position="227"/>
    </location>
</feature>
<keyword evidence="4" id="KW-1032">Host cell membrane</keyword>
<feature type="transmembrane region" description="Helical" evidence="15">
    <location>
        <begin position="14"/>
        <end position="33"/>
    </location>
</feature>
<dbReference type="PANTHER" id="PTHR10424:SF81">
    <property type="entry name" value="ERVV2 PROTEIN"/>
    <property type="match status" value="1"/>
</dbReference>
<evidence type="ECO:0000256" key="1">
    <source>
        <dbReference type="ARBA" id="ARBA00004402"/>
    </source>
</evidence>
<feature type="region of interest" description="Disordered" evidence="14">
    <location>
        <begin position="208"/>
        <end position="227"/>
    </location>
</feature>
<keyword evidence="11" id="KW-1015">Disulfide bond</keyword>
<dbReference type="Gene3D" id="1.10.287.210">
    <property type="match status" value="1"/>
</dbReference>
<dbReference type="PANTHER" id="PTHR10424">
    <property type="entry name" value="VIRAL ENVELOPE PROTEIN"/>
    <property type="match status" value="1"/>
</dbReference>
<dbReference type="CDD" id="cd09951">
    <property type="entry name" value="HERV-Rb-like_HR1-HR2"/>
    <property type="match status" value="1"/>
</dbReference>
<dbReference type="InParanoid" id="A0A665TEN1"/>
<reference evidence="16" key="3">
    <citation type="submission" date="2025-09" db="UniProtKB">
        <authorList>
            <consortium name="Ensembl"/>
        </authorList>
    </citation>
    <scope>IDENTIFICATION</scope>
</reference>
<keyword evidence="7" id="KW-1043">Host membrane</keyword>
<keyword evidence="10" id="KW-0564">Palmitate</keyword>
<evidence type="ECO:0000256" key="9">
    <source>
        <dbReference type="ARBA" id="ARBA00023136"/>
    </source>
</evidence>
<evidence type="ECO:0000313" key="16">
    <source>
        <dbReference type="Ensembl" id="ENSENLP00000008590.1"/>
    </source>
</evidence>
<keyword evidence="5" id="KW-0945">Host-virus interaction</keyword>
<keyword evidence="12" id="KW-0325">Glycoprotein</keyword>
<evidence type="ECO:0000313" key="17">
    <source>
        <dbReference type="Proteomes" id="UP000472264"/>
    </source>
</evidence>
<evidence type="ECO:0000256" key="6">
    <source>
        <dbReference type="ARBA" id="ARBA00022692"/>
    </source>
</evidence>
<dbReference type="Proteomes" id="UP000472264">
    <property type="component" value="Chromosome 14"/>
</dbReference>
<dbReference type="AlphaFoldDB" id="A0A665TEN1"/>
<dbReference type="OMA" id="TEWANMS"/>
<sequence>MFTRLRIEPHHDKWCWLGVITLTGVIVVSLMFYESSFRDADQTPPLNHSKRSTQSTDCIDRYGGIELKYTMGQNTGFQFDLCSVINCGNKEANWRGYDVYLCMLTNKGRWCPTWDSVLTWTGVSWTPRPCKKGKWCARDKVNLQRQTYQSHQGSHEHNPILLSVYNLTQNPLPRGPCSTTDGTAYFILGVHHPGTDTKGLIKITFLQPPPPNKTSMTTPQTDTASTPAMTVQKEGIISIDYSKLTRSDMIKIATGYGDRNLWLDWIAATASSMNMSNCVACSSARPTMFTTPAPLFPEEDPRGFNCMINMTMFAEPSGCRTLSSVFPVVKNHTVPPTFTPKKNNYTCFHRNLSSGQVTDMGHMQMDWCNHLINMTTWANASTMIIARGDLFWYCGDKTLHLSLPASWSGTCAMVRLAVPLVLLGSRDTGSAHNRRKRNTFEIGTGSTTYMDSIGIPRGVPDEYKLADQVAAGFENMPILSALFPITPNKNVDRINYVHYNVLRLANATRDAVSGLSEQLAATSLMTVQNRIALDMLLAEKGGVCSMFQGLCCTFIPNNTAPDGSVTRALEGLRTLSQEMHDNSGINNPFGGVFEQWFGKWKNLVVSVLLSLIGMIAVLGLCGCCCIPCIRSLCERMIVAAVEKKSPYPPPPYQMAQIETTALLGNPSPDSESEVEV</sequence>
<evidence type="ECO:0000256" key="3">
    <source>
        <dbReference type="ARBA" id="ARBA00004563"/>
    </source>
</evidence>
<evidence type="ECO:0008006" key="18">
    <source>
        <dbReference type="Google" id="ProtNLM"/>
    </source>
</evidence>
<dbReference type="Pfam" id="PF00429">
    <property type="entry name" value="TLV_coat"/>
    <property type="match status" value="1"/>
</dbReference>
<proteinExistence type="predicted"/>
<evidence type="ECO:0000256" key="2">
    <source>
        <dbReference type="ARBA" id="ARBA00004531"/>
    </source>
</evidence>
<keyword evidence="8 15" id="KW-1133">Transmembrane helix</keyword>
<accession>A0A665TEN1</accession>
<comment type="subcellular location">
    <subcellularLocation>
        <location evidence="1">Host cell membrane</location>
        <topology evidence="1">Single-pass type I membrane protein</topology>
    </subcellularLocation>
    <subcellularLocation>
        <location evidence="2">Host endomembrane system</location>
        <topology evidence="2">Peripheral membrane protein</topology>
    </subcellularLocation>
    <subcellularLocation>
        <location evidence="3">Virion membrane</location>
        <topology evidence="3">Single-pass type I membrane protein</topology>
    </subcellularLocation>
</comment>
<evidence type="ECO:0000256" key="5">
    <source>
        <dbReference type="ARBA" id="ARBA00022581"/>
    </source>
</evidence>
<evidence type="ECO:0000256" key="13">
    <source>
        <dbReference type="ARBA" id="ARBA00023288"/>
    </source>
</evidence>
<reference evidence="16" key="2">
    <citation type="submission" date="2025-08" db="UniProtKB">
        <authorList>
            <consortium name="Ensembl"/>
        </authorList>
    </citation>
    <scope>IDENTIFICATION</scope>
</reference>
<evidence type="ECO:0000256" key="14">
    <source>
        <dbReference type="SAM" id="MobiDB-lite"/>
    </source>
</evidence>
<evidence type="ECO:0000256" key="11">
    <source>
        <dbReference type="ARBA" id="ARBA00023157"/>
    </source>
</evidence>
<feature type="transmembrane region" description="Helical" evidence="15">
    <location>
        <begin position="603"/>
        <end position="629"/>
    </location>
</feature>
<keyword evidence="9 15" id="KW-0472">Membrane</keyword>
<name>A0A665TEN1_ECHNA</name>
<dbReference type="SUPFAM" id="SSF58069">
    <property type="entry name" value="Virus ectodomain"/>
    <property type="match status" value="1"/>
</dbReference>
<keyword evidence="17" id="KW-1185">Reference proteome</keyword>
<evidence type="ECO:0000256" key="7">
    <source>
        <dbReference type="ARBA" id="ARBA00022870"/>
    </source>
</evidence>
<evidence type="ECO:0000256" key="15">
    <source>
        <dbReference type="SAM" id="Phobius"/>
    </source>
</evidence>
<protein>
    <recommendedName>
        <fullName evidence="18">Envelope protein</fullName>
    </recommendedName>
</protein>
<dbReference type="InterPro" id="IPR018154">
    <property type="entry name" value="TLV/ENV_coat_polyprotein"/>
</dbReference>
<evidence type="ECO:0000256" key="10">
    <source>
        <dbReference type="ARBA" id="ARBA00023139"/>
    </source>
</evidence>
<evidence type="ECO:0000256" key="12">
    <source>
        <dbReference type="ARBA" id="ARBA00023180"/>
    </source>
</evidence>
<reference evidence="16" key="1">
    <citation type="submission" date="2021-04" db="EMBL/GenBank/DDBJ databases">
        <authorList>
            <consortium name="Wellcome Sanger Institute Data Sharing"/>
        </authorList>
    </citation>
    <scope>NUCLEOTIDE SEQUENCE [LARGE SCALE GENOMIC DNA]</scope>
</reference>
<evidence type="ECO:0000256" key="4">
    <source>
        <dbReference type="ARBA" id="ARBA00022511"/>
    </source>
</evidence>
<dbReference type="Ensembl" id="ENSENLT00000009003.1">
    <property type="protein sequence ID" value="ENSENLP00000008590.1"/>
    <property type="gene ID" value="ENSENLG00000004201.1"/>
</dbReference>
<keyword evidence="6 15" id="KW-0812">Transmembrane</keyword>
<keyword evidence="13" id="KW-0449">Lipoprotein</keyword>